<evidence type="ECO:0000313" key="1">
    <source>
        <dbReference type="EMBL" id="SUZ81697.1"/>
    </source>
</evidence>
<organism evidence="1">
    <name type="scientific">marine metagenome</name>
    <dbReference type="NCBI Taxonomy" id="408172"/>
    <lineage>
        <taxon>unclassified sequences</taxon>
        <taxon>metagenomes</taxon>
        <taxon>ecological metagenomes</taxon>
    </lineage>
</organism>
<dbReference type="AlphaFoldDB" id="A0A381QV92"/>
<name>A0A381QV92_9ZZZZ</name>
<accession>A0A381QV92</accession>
<gene>
    <name evidence="1" type="ORF">METZ01_LOCUS34551</name>
</gene>
<reference evidence="1" key="1">
    <citation type="submission" date="2018-05" db="EMBL/GenBank/DDBJ databases">
        <authorList>
            <person name="Lanie J.A."/>
            <person name="Ng W.-L."/>
            <person name="Kazmierczak K.M."/>
            <person name="Andrzejewski T.M."/>
            <person name="Davidsen T.M."/>
            <person name="Wayne K.J."/>
            <person name="Tettelin H."/>
            <person name="Glass J.I."/>
            <person name="Rusch D."/>
            <person name="Podicherti R."/>
            <person name="Tsui H.-C.T."/>
            <person name="Winkler M.E."/>
        </authorList>
    </citation>
    <scope>NUCLEOTIDE SEQUENCE</scope>
</reference>
<protein>
    <submittedName>
        <fullName evidence="1">Uncharacterized protein</fullName>
    </submittedName>
</protein>
<dbReference type="EMBL" id="UINC01001479">
    <property type="protein sequence ID" value="SUZ81697.1"/>
    <property type="molecule type" value="Genomic_DNA"/>
</dbReference>
<proteinExistence type="predicted"/>
<sequence length="61" mass="6912">MIHIVLVSPDDHKGVSNISRLLQTGSLANLIPRNYRIWSFVCAFFSLAREKSGVLYFGMEL</sequence>